<dbReference type="Proteomes" id="UP000648535">
    <property type="component" value="Unassembled WGS sequence"/>
</dbReference>
<organism evidence="2 3">
    <name type="scientific">Curtobacterium luteum</name>
    <dbReference type="NCBI Taxonomy" id="33881"/>
    <lineage>
        <taxon>Bacteria</taxon>
        <taxon>Bacillati</taxon>
        <taxon>Actinomycetota</taxon>
        <taxon>Actinomycetes</taxon>
        <taxon>Micrococcales</taxon>
        <taxon>Microbacteriaceae</taxon>
        <taxon>Curtobacterium</taxon>
    </lineage>
</organism>
<reference evidence="2" key="2">
    <citation type="submission" date="2020-09" db="EMBL/GenBank/DDBJ databases">
        <authorList>
            <person name="Sun Q."/>
            <person name="Ohkuma M."/>
        </authorList>
    </citation>
    <scope>NUCLEOTIDE SEQUENCE</scope>
    <source>
        <strain evidence="2">JCM 1480</strain>
    </source>
</reference>
<evidence type="ECO:0000313" key="3">
    <source>
        <dbReference type="Proteomes" id="UP000648535"/>
    </source>
</evidence>
<reference evidence="2" key="1">
    <citation type="journal article" date="2014" name="Int. J. Syst. Evol. Microbiol.">
        <title>Complete genome sequence of Corynebacterium casei LMG S-19264T (=DSM 44701T), isolated from a smear-ripened cheese.</title>
        <authorList>
            <consortium name="US DOE Joint Genome Institute (JGI-PGF)"/>
            <person name="Walter F."/>
            <person name="Albersmeier A."/>
            <person name="Kalinowski J."/>
            <person name="Ruckert C."/>
        </authorList>
    </citation>
    <scope>NUCLEOTIDE SEQUENCE</scope>
    <source>
        <strain evidence="2">JCM 1480</strain>
    </source>
</reference>
<dbReference type="EMBL" id="BMOI01000015">
    <property type="protein sequence ID" value="GGL09508.1"/>
    <property type="molecule type" value="Genomic_DNA"/>
</dbReference>
<feature type="region of interest" description="Disordered" evidence="1">
    <location>
        <begin position="1"/>
        <end position="29"/>
    </location>
</feature>
<sequence>MPATTMATKGMIAPESSRHPVSDAVQSVSSFHQSMREPYPGCARTAGRLSGDPCIRPRWATPGDAGGCWEK</sequence>
<gene>
    <name evidence="2" type="ORF">GCM10009769_29460</name>
</gene>
<evidence type="ECO:0000313" key="2">
    <source>
        <dbReference type="EMBL" id="GGL09508.1"/>
    </source>
</evidence>
<protein>
    <submittedName>
        <fullName evidence="2">Uncharacterized protein</fullName>
    </submittedName>
</protein>
<name>A0A8H9KZX7_9MICO</name>
<evidence type="ECO:0000256" key="1">
    <source>
        <dbReference type="SAM" id="MobiDB-lite"/>
    </source>
</evidence>
<feature type="region of interest" description="Disordered" evidence="1">
    <location>
        <begin position="50"/>
        <end position="71"/>
    </location>
</feature>
<dbReference type="AlphaFoldDB" id="A0A8H9KZX7"/>
<proteinExistence type="predicted"/>
<comment type="caution">
    <text evidence="2">The sequence shown here is derived from an EMBL/GenBank/DDBJ whole genome shotgun (WGS) entry which is preliminary data.</text>
</comment>
<accession>A0A8H9KZX7</accession>